<evidence type="ECO:0000256" key="2">
    <source>
        <dbReference type="SAM" id="MobiDB-lite"/>
    </source>
</evidence>
<sequence>MTVINIQKLPSLEPQMRSALRSHIMKKRQRLKQELEQDAIMERMKKEREQKRIQDAMTLDQIKDQLSKLEKKLEALCDEKHNLFVQLKQVLNEGSSKRKEIDSNPTPSSSSPSTVEEKRPKLEKIPVDQNQSIEGNTMQSQPCNTSPTPSSSNHRNLNTAIKSTHKTLEGAPSKDNRELKSAQLRHIPQPTAQQAPFLPSISSAPKTSSDNYEPGLSHFSIPGDQYSNLMLRLPSLHPNHDSPSMVNDHSRPNLINLSRHEQHLPTSSTINPQNLANLQVNLRSSLGSSDGLSHEYIMGNRLDQNYRRFSSPIGAHELPVNPAHFDTTNGLAQNFRYQNQHQQRKDIKVLSSYNASKTNMELINKASRAIRFDDPSLDFKKGPTGITSFHPNQFLIDGSMPIPIAHLNLTNQTTLAGNNDHSPSIAQSLIPLSHNDINPQYQYHPLRSSSTQNTIRPSVDFLPGQVRPNVLAPGLNLRYPSQQSPSFMPPTSIYGPRVEMDLKQLNAFYRPVMSQQFTVNPIPHFSNTLAQQQQQERQKEQSSKMFTR</sequence>
<gene>
    <name evidence="3" type="primary">GPS2</name>
    <name evidence="3" type="ORF">g.2399</name>
</gene>
<organism evidence="3">
    <name type="scientific">Aceria tosichella</name>
    <name type="common">wheat curl mite</name>
    <dbReference type="NCBI Taxonomy" id="561515"/>
    <lineage>
        <taxon>Eukaryota</taxon>
        <taxon>Metazoa</taxon>
        <taxon>Ecdysozoa</taxon>
        <taxon>Arthropoda</taxon>
        <taxon>Chelicerata</taxon>
        <taxon>Arachnida</taxon>
        <taxon>Acari</taxon>
        <taxon>Acariformes</taxon>
        <taxon>Trombidiformes</taxon>
        <taxon>Prostigmata</taxon>
        <taxon>Eupodina</taxon>
        <taxon>Eriophyoidea</taxon>
        <taxon>Eriophyidae</taxon>
        <taxon>Eriophyinae</taxon>
        <taxon>Aceriini</taxon>
        <taxon>Aceria</taxon>
    </lineage>
</organism>
<protein>
    <submittedName>
        <fullName evidence="3">G protein pathway suppressor 2</fullName>
    </submittedName>
</protein>
<evidence type="ECO:0000313" key="3">
    <source>
        <dbReference type="EMBL" id="MDE50779.1"/>
    </source>
</evidence>
<feature type="compositionally biased region" description="Basic and acidic residues" evidence="2">
    <location>
        <begin position="115"/>
        <end position="126"/>
    </location>
</feature>
<feature type="compositionally biased region" description="Polar residues" evidence="2">
    <location>
        <begin position="128"/>
        <end position="138"/>
    </location>
</feature>
<name>A0A6G1SK72_9ACAR</name>
<feature type="coiled-coil region" evidence="1">
    <location>
        <begin position="32"/>
        <end position="86"/>
    </location>
</feature>
<feature type="region of interest" description="Disordered" evidence="2">
    <location>
        <begin position="188"/>
        <end position="219"/>
    </location>
</feature>
<feature type="region of interest" description="Disordered" evidence="2">
    <location>
        <begin position="94"/>
        <end position="156"/>
    </location>
</feature>
<dbReference type="AlphaFoldDB" id="A0A6G1SK72"/>
<reference evidence="3" key="1">
    <citation type="submission" date="2018-10" db="EMBL/GenBank/DDBJ databases">
        <title>Transcriptome assembly of Aceria tosichella (Wheat curl mite) Type 2.</title>
        <authorList>
            <person name="Scully E.D."/>
            <person name="Geib S.M."/>
            <person name="Palmer N.A."/>
            <person name="Gupta A.K."/>
            <person name="Sarath G."/>
            <person name="Tatineni S."/>
        </authorList>
    </citation>
    <scope>NUCLEOTIDE SEQUENCE</scope>
    <source>
        <strain evidence="3">LincolnNE</strain>
    </source>
</reference>
<feature type="compositionally biased region" description="Low complexity" evidence="2">
    <location>
        <begin position="103"/>
        <end position="114"/>
    </location>
</feature>
<dbReference type="PANTHER" id="PTHR22654">
    <property type="entry name" value="G PROTEIN PATHWAY SUPPRESSOR 2"/>
    <property type="match status" value="1"/>
</dbReference>
<keyword evidence="1" id="KW-0175">Coiled coil</keyword>
<dbReference type="GO" id="GO:0005667">
    <property type="term" value="C:transcription regulator complex"/>
    <property type="evidence" value="ECO:0007669"/>
    <property type="project" value="TreeGrafter"/>
</dbReference>
<accession>A0A6G1SK72</accession>
<dbReference type="EMBL" id="GGYP01006008">
    <property type="protein sequence ID" value="MDE50779.1"/>
    <property type="molecule type" value="Transcribed_RNA"/>
</dbReference>
<dbReference type="InterPro" id="IPR026094">
    <property type="entry name" value="GPS2"/>
</dbReference>
<feature type="region of interest" description="Disordered" evidence="2">
    <location>
        <begin position="529"/>
        <end position="548"/>
    </location>
</feature>
<evidence type="ECO:0000256" key="1">
    <source>
        <dbReference type="SAM" id="Coils"/>
    </source>
</evidence>
<dbReference type="GO" id="GO:0006357">
    <property type="term" value="P:regulation of transcription by RNA polymerase II"/>
    <property type="evidence" value="ECO:0007669"/>
    <property type="project" value="TreeGrafter"/>
</dbReference>
<feature type="compositionally biased region" description="Polar residues" evidence="2">
    <location>
        <begin position="190"/>
        <end position="211"/>
    </location>
</feature>
<dbReference type="Pfam" id="PF15991">
    <property type="entry name" value="G_path_suppress"/>
    <property type="match status" value="1"/>
</dbReference>
<dbReference type="PANTHER" id="PTHR22654:SF2">
    <property type="entry name" value="G PROTEIN PATHWAY SUPPRESSOR 2"/>
    <property type="match status" value="1"/>
</dbReference>
<feature type="compositionally biased region" description="Low complexity" evidence="2">
    <location>
        <begin position="139"/>
        <end position="153"/>
    </location>
</feature>
<proteinExistence type="predicted"/>
<dbReference type="GO" id="GO:0003712">
    <property type="term" value="F:transcription coregulator activity"/>
    <property type="evidence" value="ECO:0007669"/>
    <property type="project" value="TreeGrafter"/>
</dbReference>